<feature type="binding site" evidence="4">
    <location>
        <position position="58"/>
    </location>
    <ligand>
        <name>3-dehydroquinate</name>
        <dbReference type="ChEBI" id="CHEBI:32364"/>
    </ligand>
</feature>
<protein>
    <recommendedName>
        <fullName evidence="4">3-dehydroquinate dehydratase</fullName>
        <shortName evidence="4">3-dehydroquinase</shortName>
        <ecNumber evidence="4">4.2.1.10</ecNumber>
    </recommendedName>
    <alternativeName>
        <fullName evidence="4">Type I DHQase</fullName>
    </alternativeName>
    <alternativeName>
        <fullName evidence="4">Type I dehydroquinase</fullName>
        <shortName evidence="4">DHQ1</shortName>
    </alternativeName>
</protein>
<feature type="active site" description="Schiff-base intermediate with substrate" evidence="4">
    <location>
        <position position="139"/>
    </location>
</feature>
<dbReference type="GO" id="GO:0008652">
    <property type="term" value="P:amino acid biosynthetic process"/>
    <property type="evidence" value="ECO:0007669"/>
    <property type="project" value="UniProtKB-KW"/>
</dbReference>
<dbReference type="Proteomes" id="UP000320766">
    <property type="component" value="Unassembled WGS sequence"/>
</dbReference>
<feature type="binding site" evidence="4">
    <location>
        <begin position="28"/>
        <end position="30"/>
    </location>
    <ligand>
        <name>3-dehydroquinate</name>
        <dbReference type="ChEBI" id="CHEBI:32364"/>
    </ligand>
</feature>
<dbReference type="GO" id="GO:0009423">
    <property type="term" value="P:chorismate biosynthetic process"/>
    <property type="evidence" value="ECO:0007669"/>
    <property type="project" value="UniProtKB-UniRule"/>
</dbReference>
<dbReference type="UniPathway" id="UPA00053">
    <property type="reaction ID" value="UER00086"/>
</dbReference>
<dbReference type="HAMAP" id="MF_00214">
    <property type="entry name" value="AroD"/>
    <property type="match status" value="1"/>
</dbReference>
<dbReference type="InterPro" id="IPR001381">
    <property type="entry name" value="DHquinase_I"/>
</dbReference>
<keyword evidence="4" id="KW-0057">Aromatic amino acid biosynthesis</keyword>
<keyword evidence="2 4" id="KW-0456">Lyase</keyword>
<evidence type="ECO:0000256" key="4">
    <source>
        <dbReference type="HAMAP-Rule" id="MF_00214"/>
    </source>
</evidence>
<dbReference type="Gene3D" id="3.20.20.70">
    <property type="entry name" value="Aldolase class I"/>
    <property type="match status" value="1"/>
</dbReference>
<evidence type="ECO:0000313" key="5">
    <source>
        <dbReference type="EMBL" id="RZN73826.1"/>
    </source>
</evidence>
<comment type="similarity">
    <text evidence="4">Belongs to the type-I 3-dehydroquinase family.</text>
</comment>
<name>A0A520KZ17_9EURY</name>
<evidence type="ECO:0000256" key="2">
    <source>
        <dbReference type="ARBA" id="ARBA00023239"/>
    </source>
</evidence>
<gene>
    <name evidence="4 5" type="primary">aroD</name>
    <name evidence="5" type="ORF">EF807_00250</name>
</gene>
<evidence type="ECO:0000256" key="1">
    <source>
        <dbReference type="ARBA" id="ARBA00001864"/>
    </source>
</evidence>
<dbReference type="GO" id="GO:0046279">
    <property type="term" value="P:3,4-dihydroxybenzoate biosynthetic process"/>
    <property type="evidence" value="ECO:0007669"/>
    <property type="project" value="UniProtKB-ARBA"/>
</dbReference>
<dbReference type="AlphaFoldDB" id="A0A520KZ17"/>
<dbReference type="PANTHER" id="PTHR43699">
    <property type="entry name" value="3-DEHYDROQUINATE DEHYDRATASE"/>
    <property type="match status" value="1"/>
</dbReference>
<comment type="function">
    <text evidence="4">Involved in the third step of the chorismate pathway, which leads to the biosynthesis of aromatic amino acids. Catalyzes the cis-dehydration of 3-dehydroquinate (DHQ) and introduces the first double bond of the aromatic ring to yield 3-dehydroshikimate.</text>
</comment>
<comment type="catalytic activity">
    <reaction evidence="1 4">
        <text>3-dehydroquinate = 3-dehydroshikimate + H2O</text>
        <dbReference type="Rhea" id="RHEA:21096"/>
        <dbReference type="ChEBI" id="CHEBI:15377"/>
        <dbReference type="ChEBI" id="CHEBI:16630"/>
        <dbReference type="ChEBI" id="CHEBI:32364"/>
        <dbReference type="EC" id="4.2.1.10"/>
    </reaction>
</comment>
<dbReference type="NCBIfam" id="TIGR01093">
    <property type="entry name" value="aroD"/>
    <property type="match status" value="1"/>
</dbReference>
<comment type="caution">
    <text evidence="5">The sequence shown here is derived from an EMBL/GenBank/DDBJ whole genome shotgun (WGS) entry which is preliminary data.</text>
</comment>
<dbReference type="PANTHER" id="PTHR43699:SF1">
    <property type="entry name" value="3-DEHYDROQUINATE DEHYDRATASE"/>
    <property type="match status" value="1"/>
</dbReference>
<proteinExistence type="inferred from homology"/>
<dbReference type="CDD" id="cd00502">
    <property type="entry name" value="DHQase_I"/>
    <property type="match status" value="1"/>
</dbReference>
<evidence type="ECO:0000256" key="3">
    <source>
        <dbReference type="ARBA" id="ARBA00023270"/>
    </source>
</evidence>
<organism evidence="5 6">
    <name type="scientific">Candidatus Methanolliviera hydrocarbonicum</name>
    <dbReference type="NCBI Taxonomy" id="2491085"/>
    <lineage>
        <taxon>Archaea</taxon>
        <taxon>Methanobacteriati</taxon>
        <taxon>Methanobacteriota</taxon>
        <taxon>Candidatus Methanoliparia</taxon>
        <taxon>Candidatus Methanoliparales</taxon>
        <taxon>Candidatus Methanollivieraceae</taxon>
        <taxon>Candidatus Methanolliviera</taxon>
    </lineage>
</organism>
<sequence length="225" mass="25406">MNPFNIVASVSSIEEVIEAEREGADIIELRIDMVKRPDELFFKSFSKTVDKPIIATCRIKAEGGSCEEDEQFDLLESALDFCDYVDIELSSKNLSKVRDICKDLKIKTIVSYHDFEETPPKAEMRRIIKECKDAGEMAKVAFFAKDISDVLLLEKMTMENSPIISISMGEAGKISRITLPFYGSLFTYAFVGEKKAPGQFPLKELKNIFASFIHDCPNDFKIFGV</sequence>
<comment type="subunit">
    <text evidence="4">Homodimer.</text>
</comment>
<accession>A0A520KZ17</accession>
<reference evidence="5 6" key="1">
    <citation type="journal article" date="2019" name="Nat. Microbiol.">
        <title>Wide diversity of methane and short-chain alkane metabolisms in uncultured archaea.</title>
        <authorList>
            <person name="Borrel G."/>
            <person name="Adam P.S."/>
            <person name="McKay L.J."/>
            <person name="Chen L.X."/>
            <person name="Sierra-Garcia I.N."/>
            <person name="Sieber C.M."/>
            <person name="Letourneur Q."/>
            <person name="Ghozlane A."/>
            <person name="Andersen G.L."/>
            <person name="Li W.J."/>
            <person name="Hallam S.J."/>
            <person name="Muyzer G."/>
            <person name="de Oliveira V.M."/>
            <person name="Inskeep W.P."/>
            <person name="Banfield J.F."/>
            <person name="Gribaldo S."/>
        </authorList>
    </citation>
    <scope>NUCLEOTIDE SEQUENCE [LARGE SCALE GENOMIC DNA]</scope>
    <source>
        <strain evidence="5">NM1b</strain>
    </source>
</reference>
<feature type="binding site" evidence="4">
    <location>
        <position position="9"/>
    </location>
    <ligand>
        <name>3-dehydroquinate</name>
        <dbReference type="ChEBI" id="CHEBI:32364"/>
    </ligand>
</feature>
<feature type="active site" description="Proton donor/acceptor" evidence="4">
    <location>
        <position position="113"/>
    </location>
</feature>
<dbReference type="EC" id="4.2.1.10" evidence="4"/>
<dbReference type="Pfam" id="PF01487">
    <property type="entry name" value="DHquinase_I"/>
    <property type="match status" value="1"/>
</dbReference>
<dbReference type="InterPro" id="IPR013785">
    <property type="entry name" value="Aldolase_TIM"/>
</dbReference>
<dbReference type="InterPro" id="IPR050146">
    <property type="entry name" value="Type-I_3-dehydroquinase"/>
</dbReference>
<keyword evidence="4" id="KW-0028">Amino-acid biosynthesis</keyword>
<dbReference type="SUPFAM" id="SSF51569">
    <property type="entry name" value="Aldolase"/>
    <property type="match status" value="1"/>
</dbReference>
<comment type="pathway">
    <text evidence="4">Metabolic intermediate biosynthesis; chorismate biosynthesis; chorismate from D-erythrose 4-phosphate and phosphoenolpyruvate: step 3/7.</text>
</comment>
<feature type="binding site" evidence="4">
    <location>
        <position position="176"/>
    </location>
    <ligand>
        <name>3-dehydroquinate</name>
        <dbReference type="ChEBI" id="CHEBI:32364"/>
    </ligand>
</feature>
<dbReference type="EMBL" id="RXIL01000002">
    <property type="protein sequence ID" value="RZN73826.1"/>
    <property type="molecule type" value="Genomic_DNA"/>
</dbReference>
<comment type="caution">
    <text evidence="4">Lacks conserved residue(s) required for the propagation of feature annotation.</text>
</comment>
<feature type="binding site" evidence="4">
    <location>
        <position position="199"/>
    </location>
    <ligand>
        <name>3-dehydroquinate</name>
        <dbReference type="ChEBI" id="CHEBI:32364"/>
    </ligand>
</feature>
<dbReference type="GO" id="GO:0009073">
    <property type="term" value="P:aromatic amino acid family biosynthetic process"/>
    <property type="evidence" value="ECO:0007669"/>
    <property type="project" value="UniProtKB-KW"/>
</dbReference>
<keyword evidence="3 4" id="KW-0704">Schiff base</keyword>
<evidence type="ECO:0000313" key="6">
    <source>
        <dbReference type="Proteomes" id="UP000320766"/>
    </source>
</evidence>
<dbReference type="GO" id="GO:0003855">
    <property type="term" value="F:3-dehydroquinate dehydratase activity"/>
    <property type="evidence" value="ECO:0007669"/>
    <property type="project" value="UniProtKB-UniRule"/>
</dbReference>